<organism evidence="1 2">
    <name type="scientific">Araneus ventricosus</name>
    <name type="common">Orbweaver spider</name>
    <name type="synonym">Epeira ventricosa</name>
    <dbReference type="NCBI Taxonomy" id="182803"/>
    <lineage>
        <taxon>Eukaryota</taxon>
        <taxon>Metazoa</taxon>
        <taxon>Ecdysozoa</taxon>
        <taxon>Arthropoda</taxon>
        <taxon>Chelicerata</taxon>
        <taxon>Arachnida</taxon>
        <taxon>Araneae</taxon>
        <taxon>Araneomorphae</taxon>
        <taxon>Entelegynae</taxon>
        <taxon>Araneoidea</taxon>
        <taxon>Araneidae</taxon>
        <taxon>Araneus</taxon>
    </lineage>
</organism>
<sequence length="111" mass="12009">MTLCSAENLSLQWFPSPYPTSVIHQQSRQISLLPHPSSLPLSLSLPSLYPPTALPCPLPVSHIPPSTLVPNTSITAMQLLLHPATYFSLLSSSIAIHRISVKKSITAADML</sequence>
<dbReference type="Proteomes" id="UP000499080">
    <property type="component" value="Unassembled WGS sequence"/>
</dbReference>
<comment type="caution">
    <text evidence="1">The sequence shown here is derived from an EMBL/GenBank/DDBJ whole genome shotgun (WGS) entry which is preliminary data.</text>
</comment>
<keyword evidence="2" id="KW-1185">Reference proteome</keyword>
<gene>
    <name evidence="1" type="ORF">AVEN_179953_1</name>
</gene>
<protein>
    <submittedName>
        <fullName evidence="1">Uncharacterized protein</fullName>
    </submittedName>
</protein>
<dbReference type="EMBL" id="BGPR01114593">
    <property type="protein sequence ID" value="GBN01433.1"/>
    <property type="molecule type" value="Genomic_DNA"/>
</dbReference>
<accession>A0A4Y2KJ36</accession>
<reference evidence="1 2" key="1">
    <citation type="journal article" date="2019" name="Sci. Rep.">
        <title>Orb-weaving spider Araneus ventricosus genome elucidates the spidroin gene catalogue.</title>
        <authorList>
            <person name="Kono N."/>
            <person name="Nakamura H."/>
            <person name="Ohtoshi R."/>
            <person name="Moran D.A.P."/>
            <person name="Shinohara A."/>
            <person name="Yoshida Y."/>
            <person name="Fujiwara M."/>
            <person name="Mori M."/>
            <person name="Tomita M."/>
            <person name="Arakawa K."/>
        </authorList>
    </citation>
    <scope>NUCLEOTIDE SEQUENCE [LARGE SCALE GENOMIC DNA]</scope>
</reference>
<name>A0A4Y2KJ36_ARAVE</name>
<evidence type="ECO:0000313" key="2">
    <source>
        <dbReference type="Proteomes" id="UP000499080"/>
    </source>
</evidence>
<proteinExistence type="predicted"/>
<dbReference type="AlphaFoldDB" id="A0A4Y2KJ36"/>
<evidence type="ECO:0000313" key="1">
    <source>
        <dbReference type="EMBL" id="GBN01433.1"/>
    </source>
</evidence>